<proteinExistence type="predicted"/>
<dbReference type="SUPFAM" id="SSF49363">
    <property type="entry name" value="Purple acid phosphatase, N-terminal domain"/>
    <property type="match status" value="1"/>
</dbReference>
<dbReference type="Gene3D" id="3.60.21.10">
    <property type="match status" value="1"/>
</dbReference>
<organism evidence="3 4">
    <name type="scientific">Rubritalea squalenifaciens DSM 18772</name>
    <dbReference type="NCBI Taxonomy" id="1123071"/>
    <lineage>
        <taxon>Bacteria</taxon>
        <taxon>Pseudomonadati</taxon>
        <taxon>Verrucomicrobiota</taxon>
        <taxon>Verrucomicrobiia</taxon>
        <taxon>Verrucomicrobiales</taxon>
        <taxon>Rubritaleaceae</taxon>
        <taxon>Rubritalea</taxon>
    </lineage>
</organism>
<reference evidence="3 4" key="1">
    <citation type="submission" date="2016-11" db="EMBL/GenBank/DDBJ databases">
        <authorList>
            <person name="Jaros S."/>
            <person name="Januszkiewicz K."/>
            <person name="Wedrychowicz H."/>
        </authorList>
    </citation>
    <scope>NUCLEOTIDE SEQUENCE [LARGE SCALE GENOMIC DNA]</scope>
    <source>
        <strain evidence="3 4">DSM 18772</strain>
    </source>
</reference>
<dbReference type="InterPro" id="IPR015914">
    <property type="entry name" value="PAPs_N"/>
</dbReference>
<dbReference type="AlphaFoldDB" id="A0A1M6BH62"/>
<dbReference type="InterPro" id="IPR008963">
    <property type="entry name" value="Purple_acid_Pase-like_N"/>
</dbReference>
<accession>A0A1M6BH62</accession>
<gene>
    <name evidence="3" type="ORF">SAMN02745181_0218</name>
</gene>
<keyword evidence="4" id="KW-1185">Reference proteome</keyword>
<protein>
    <submittedName>
        <fullName evidence="3">Calcineurin-like phosphoesterase</fullName>
    </submittedName>
</protein>
<dbReference type="EMBL" id="FQYR01000002">
    <property type="protein sequence ID" value="SHI48049.1"/>
    <property type="molecule type" value="Genomic_DNA"/>
</dbReference>
<name>A0A1M6BH62_9BACT</name>
<dbReference type="STRING" id="1123071.SAMN02745181_0218"/>
<sequence>MGAFTVRGQWVFADPLPFVGAPGGLRPYLHLPRPDSIWVSWWTDTDTDTYVDYGTSEAALNQTVTGSRHAFDASNAYHSTKLTGLQPDTYYYYRVRTENVTSATFRFKTAKALGHKTGKFRALIIGDNQILAKESAGDPYHRYEKLMERAITKLRAMHGDAPIEEIIDVILMPGDQVDVGTLNHWRNLHFYCSRLVSPNVAIMTTVGNHETYQDPGLGRYRELFRYEEVNYSGLNGADGDSYYAHQMSNLVFIHTNSEIGSNAAQTQWVTDLKDAYKDDTSVDWVVSICHRPYQAEQYLGDISGWLRNTAMPILNESDKHFLNIGAHHHIYHRGQVRDEPHYHIISGGSSWDQYWGQSGREADYDDVQKTINNWAWQFLEVDHATGKAEVTCYAEAHCQLPAASRWIYNSKEVDRFHRIRGKAAPNKPQLTNVPTEAATLPLTLQSSAFSTSTDELLNSVQYQVSNSPTFNTLELDKIVDFENFYGDTGSPDYLPVDINSGKNILQYELAVNSLPNGTYYARIRHRDRNVNWSSWSDSASFEITGSSATNPTISLPQTVYPSGSSVTVDYAFGPGNAQDWIGIYKKGDNPGGVSSTKWAYVSGTAGQVTLSGGLTVGTEYFVGFFENNGYTEIATRVPFYYGSSPTLTTAKYGHDLGENVVVNFSGADVVATANKLHLYRAGSDPASASPLQSFDLTTASGSWTLAGLEKGYYFVVAQANTGTLVISDPVEFSVGDRIATLSLEKTTFHHGEDINASFINGPANPKDWLGIYRSGEEPGIGDLIHYVYVDGLANNNVPIVEDLPVGSYYLCLFTNDSYTEVSNRVSFTVHSAVFKMDSFNVEPGTNNAQLSWKTDQGVNYTLQRSTNLTDWEDISSFVGDGSTMQATTSITTQAVKAFYRMIIK</sequence>
<evidence type="ECO:0000259" key="2">
    <source>
        <dbReference type="Pfam" id="PF16656"/>
    </source>
</evidence>
<evidence type="ECO:0000256" key="1">
    <source>
        <dbReference type="ARBA" id="ARBA00022729"/>
    </source>
</evidence>
<dbReference type="SUPFAM" id="SSF56300">
    <property type="entry name" value="Metallo-dependent phosphatases"/>
    <property type="match status" value="1"/>
</dbReference>
<dbReference type="Pfam" id="PF16656">
    <property type="entry name" value="Pur_ac_phosph_N"/>
    <property type="match status" value="1"/>
</dbReference>
<dbReference type="Gene3D" id="2.60.40.10">
    <property type="entry name" value="Immunoglobulins"/>
    <property type="match status" value="1"/>
</dbReference>
<dbReference type="Proteomes" id="UP000184510">
    <property type="component" value="Unassembled WGS sequence"/>
</dbReference>
<dbReference type="GO" id="GO:0046872">
    <property type="term" value="F:metal ion binding"/>
    <property type="evidence" value="ECO:0007669"/>
    <property type="project" value="InterPro"/>
</dbReference>
<dbReference type="PANTHER" id="PTHR45867:SF3">
    <property type="entry name" value="ACID PHOSPHATASE TYPE 7"/>
    <property type="match status" value="1"/>
</dbReference>
<evidence type="ECO:0000313" key="4">
    <source>
        <dbReference type="Proteomes" id="UP000184510"/>
    </source>
</evidence>
<dbReference type="PANTHER" id="PTHR45867">
    <property type="entry name" value="PURPLE ACID PHOSPHATASE"/>
    <property type="match status" value="1"/>
</dbReference>
<feature type="domain" description="Purple acid phosphatase N-terminal" evidence="2">
    <location>
        <begin position="29"/>
        <end position="109"/>
    </location>
</feature>
<keyword evidence="1" id="KW-0732">Signal</keyword>
<dbReference type="InParanoid" id="A0A1M6BH62"/>
<dbReference type="InterPro" id="IPR013783">
    <property type="entry name" value="Ig-like_fold"/>
</dbReference>
<dbReference type="InterPro" id="IPR029052">
    <property type="entry name" value="Metallo-depent_PP-like"/>
</dbReference>
<dbReference type="Gene3D" id="2.60.40.380">
    <property type="entry name" value="Purple acid phosphatase-like, N-terminal"/>
    <property type="match status" value="1"/>
</dbReference>
<dbReference type="GO" id="GO:0003993">
    <property type="term" value="F:acid phosphatase activity"/>
    <property type="evidence" value="ECO:0007669"/>
    <property type="project" value="InterPro"/>
</dbReference>
<evidence type="ECO:0000313" key="3">
    <source>
        <dbReference type="EMBL" id="SHI48049.1"/>
    </source>
</evidence>